<evidence type="ECO:0000313" key="4">
    <source>
        <dbReference type="Proteomes" id="UP000574133"/>
    </source>
</evidence>
<feature type="signal peptide" evidence="1">
    <location>
        <begin position="1"/>
        <end position="34"/>
    </location>
</feature>
<protein>
    <submittedName>
        <fullName evidence="3">Copper amine oxidase N-terminal domain-containing protein</fullName>
    </submittedName>
</protein>
<evidence type="ECO:0000256" key="1">
    <source>
        <dbReference type="SAM" id="SignalP"/>
    </source>
</evidence>
<keyword evidence="1" id="KW-0732">Signal</keyword>
<dbReference type="Gene3D" id="3.30.457.10">
    <property type="entry name" value="Copper amine oxidase-like, N-terminal domain"/>
    <property type="match status" value="1"/>
</dbReference>
<name>A0A841TCT8_9BACL</name>
<comment type="caution">
    <text evidence="3">The sequence shown here is derived from an EMBL/GenBank/DDBJ whole genome shotgun (WGS) entry which is preliminary data.</text>
</comment>
<evidence type="ECO:0000259" key="2">
    <source>
        <dbReference type="Pfam" id="PF07833"/>
    </source>
</evidence>
<reference evidence="3 4" key="1">
    <citation type="submission" date="2020-08" db="EMBL/GenBank/DDBJ databases">
        <title>Cohnella phylogeny.</title>
        <authorList>
            <person name="Dunlap C."/>
        </authorList>
    </citation>
    <scope>NUCLEOTIDE SEQUENCE [LARGE SCALE GENOMIC DNA]</scope>
    <source>
        <strain evidence="3 4">DSM 103658</strain>
    </source>
</reference>
<organism evidence="3 4">
    <name type="scientific">Cohnella lubricantis</name>
    <dbReference type="NCBI Taxonomy" id="2163172"/>
    <lineage>
        <taxon>Bacteria</taxon>
        <taxon>Bacillati</taxon>
        <taxon>Bacillota</taxon>
        <taxon>Bacilli</taxon>
        <taxon>Bacillales</taxon>
        <taxon>Paenibacillaceae</taxon>
        <taxon>Cohnella</taxon>
    </lineage>
</organism>
<dbReference type="Proteomes" id="UP000574133">
    <property type="component" value="Unassembled WGS sequence"/>
</dbReference>
<gene>
    <name evidence="3" type="ORF">H4Q31_02910</name>
</gene>
<keyword evidence="4" id="KW-1185">Reference proteome</keyword>
<proteinExistence type="predicted"/>
<accession>A0A841TCT8</accession>
<feature type="domain" description="Copper amine oxidase-like N-terminal" evidence="2">
    <location>
        <begin position="46"/>
        <end position="154"/>
    </location>
</feature>
<dbReference type="SUPFAM" id="SSF55383">
    <property type="entry name" value="Copper amine oxidase, domain N"/>
    <property type="match status" value="1"/>
</dbReference>
<dbReference type="InterPro" id="IPR036582">
    <property type="entry name" value="Mao_N_sf"/>
</dbReference>
<dbReference type="AlphaFoldDB" id="A0A841TCT8"/>
<sequence>MIHIERGANGVRKWVVAGLVAAMLCSLFTVTASAASRLPSFVGVVMDGQKIWFPDAQAFVDENNRTLVPVRFIAEKMGANVGWEPKTMTVPIERDDLHIVLTIGDSKALVNGKEVAFDSKAITSGGRTYVPLRFVSEALGAEVNWDSPTSTVFISTHEDANAKYDEWGRLIRTTNLPKNVKDYPYILADVPNEAYEMAYPYSHPTDSKVSSVLYSTIPEFNKKNVDIWMNRLKTFGALWLNVDYKTIDDSWAQAVFATKMQSSNAELKYIRRYVEWVKENKIQIEGYLDPEPSMIYKDGFGNNYVRSKFRIKFNSFTESKSLLYDERFPNDRKFDKQVWYEGYADISLSTNVGGDWGSTLKVDPGASLFRNYFIRKADSE</sequence>
<dbReference type="InterPro" id="IPR012854">
    <property type="entry name" value="Cu_amine_oxidase-like_N"/>
</dbReference>
<feature type="chain" id="PRO_5032646705" evidence="1">
    <location>
        <begin position="35"/>
        <end position="380"/>
    </location>
</feature>
<evidence type="ECO:0000313" key="3">
    <source>
        <dbReference type="EMBL" id="MBB6676271.1"/>
    </source>
</evidence>
<dbReference type="Pfam" id="PF07833">
    <property type="entry name" value="Cu_amine_oxidN1"/>
    <property type="match status" value="1"/>
</dbReference>
<dbReference type="EMBL" id="JACJVN010000013">
    <property type="protein sequence ID" value="MBB6676271.1"/>
    <property type="molecule type" value="Genomic_DNA"/>
</dbReference>